<protein>
    <submittedName>
        <fullName evidence="1">Uncharacterized protein</fullName>
    </submittedName>
</protein>
<dbReference type="Proteomes" id="UP000600220">
    <property type="component" value="Unassembled WGS sequence"/>
</dbReference>
<sequence>MFKLLEESNHEGFIYYMELLEKDFNHTQDFIFLKYSYYIKKLNIDATNLLKSFLENYDLLDEGDVIFSKECTHSLLGAYLFWGGYLKESKKVFEELEVNGKDTVCFYNKKFIYDCLSTLSK</sequence>
<keyword evidence="2" id="KW-1185">Reference proteome</keyword>
<accession>A0A8H9BYM8</accession>
<reference evidence="1 2" key="1">
    <citation type="submission" date="2018-11" db="EMBL/GenBank/DDBJ databases">
        <authorList>
            <consortium name="Veterinary Laboratory Investigation and Response Network"/>
        </authorList>
    </citation>
    <scope>NUCLEOTIDE SEQUENCE [LARGE SCALE GENOMIC DNA]</scope>
    <source>
        <strain evidence="1 2">SPSE-18-VL-LA-PA-Ryan-0021</strain>
    </source>
</reference>
<comment type="caution">
    <text evidence="1">The sequence shown here is derived from an EMBL/GenBank/DDBJ whole genome shotgun (WGS) entry which is preliminary data.</text>
</comment>
<name>A0A8H9BYM8_STAPS</name>
<evidence type="ECO:0000313" key="1">
    <source>
        <dbReference type="EMBL" id="EGQ4385864.1"/>
    </source>
</evidence>
<dbReference type="AlphaFoldDB" id="A0A8H9BYM8"/>
<dbReference type="EMBL" id="AAXKXX010000028">
    <property type="protein sequence ID" value="EGQ4385864.1"/>
    <property type="molecule type" value="Genomic_DNA"/>
</dbReference>
<organism evidence="1 2">
    <name type="scientific">Staphylococcus pseudintermedius</name>
    <dbReference type="NCBI Taxonomy" id="283734"/>
    <lineage>
        <taxon>Bacteria</taxon>
        <taxon>Bacillati</taxon>
        <taxon>Bacillota</taxon>
        <taxon>Bacilli</taxon>
        <taxon>Bacillales</taxon>
        <taxon>Staphylococcaceae</taxon>
        <taxon>Staphylococcus</taxon>
        <taxon>Staphylococcus intermedius group</taxon>
    </lineage>
</organism>
<evidence type="ECO:0000313" key="2">
    <source>
        <dbReference type="Proteomes" id="UP000600220"/>
    </source>
</evidence>
<proteinExistence type="predicted"/>
<gene>
    <name evidence="1" type="ORF">EGV54_12465</name>
</gene>